<dbReference type="KEGG" id="xdi:EZH22_15540"/>
<organism evidence="1 2">
    <name type="scientific">Xanthobacter dioxanivorans</name>
    <dbReference type="NCBI Taxonomy" id="2528964"/>
    <lineage>
        <taxon>Bacteria</taxon>
        <taxon>Pseudomonadati</taxon>
        <taxon>Pseudomonadota</taxon>
        <taxon>Alphaproteobacteria</taxon>
        <taxon>Hyphomicrobiales</taxon>
        <taxon>Xanthobacteraceae</taxon>
        <taxon>Xanthobacter</taxon>
    </lineage>
</organism>
<dbReference type="RefSeq" id="WP_203191473.1">
    <property type="nucleotide sequence ID" value="NZ_CP063362.1"/>
</dbReference>
<dbReference type="EMBL" id="CP063362">
    <property type="protein sequence ID" value="QRG04598.1"/>
    <property type="molecule type" value="Genomic_DNA"/>
</dbReference>
<dbReference type="Proteomes" id="UP000596427">
    <property type="component" value="Chromosome"/>
</dbReference>
<dbReference type="AlphaFoldDB" id="A0A974SHQ1"/>
<accession>A0A974SHQ1</accession>
<sequence>MAERKKSVEEKRGILLLALLAREGGGAFQKELSPAPDVPVRDALVKDGLIRKDVRARKIWLEVTDKGWDTAGGRLAALLPEDVQGAGSVLRAWLAHLSGYMAAQGLALSDLLATAAVDAAAAAPARPDDGPADDLPARIRAAYLAVTGGRLNTRALLKDLRPRLPEVPAATLDEALIRMQREGGARLYRIDNRIEITDADRLAAIQIAGEPRHLLWIEQ</sequence>
<gene>
    <name evidence="1" type="ORF">EZH22_15540</name>
</gene>
<proteinExistence type="predicted"/>
<evidence type="ECO:0000313" key="1">
    <source>
        <dbReference type="EMBL" id="QRG04598.1"/>
    </source>
</evidence>
<protein>
    <submittedName>
        <fullName evidence="1">Uncharacterized protein</fullName>
    </submittedName>
</protein>
<evidence type="ECO:0000313" key="2">
    <source>
        <dbReference type="Proteomes" id="UP000596427"/>
    </source>
</evidence>
<name>A0A974SHQ1_9HYPH</name>
<reference evidence="1 2" key="1">
    <citation type="submission" date="2020-10" db="EMBL/GenBank/DDBJ databases">
        <title>Degradation of 1,4-Dioxane by Xanthobacter sp. YN2, via a Novel Group-2 Soluble Di-Iron Monooxygenase.</title>
        <authorList>
            <person name="Ma F."/>
            <person name="Wang Y."/>
            <person name="Yang J."/>
            <person name="Guo H."/>
            <person name="Su D."/>
            <person name="Yu L."/>
        </authorList>
    </citation>
    <scope>NUCLEOTIDE SEQUENCE [LARGE SCALE GENOMIC DNA]</scope>
    <source>
        <strain evidence="1 2">YN2</strain>
    </source>
</reference>
<keyword evidence="2" id="KW-1185">Reference proteome</keyword>